<keyword evidence="3" id="KW-1185">Reference proteome</keyword>
<organism evidence="2 3">
    <name type="scientific">Prorocentrum cordatum</name>
    <dbReference type="NCBI Taxonomy" id="2364126"/>
    <lineage>
        <taxon>Eukaryota</taxon>
        <taxon>Sar</taxon>
        <taxon>Alveolata</taxon>
        <taxon>Dinophyceae</taxon>
        <taxon>Prorocentrales</taxon>
        <taxon>Prorocentraceae</taxon>
        <taxon>Prorocentrum</taxon>
    </lineage>
</organism>
<evidence type="ECO:0000256" key="1">
    <source>
        <dbReference type="SAM" id="MobiDB-lite"/>
    </source>
</evidence>
<reference evidence="2" key="1">
    <citation type="submission" date="2023-10" db="EMBL/GenBank/DDBJ databases">
        <authorList>
            <person name="Chen Y."/>
            <person name="Shah S."/>
            <person name="Dougan E. K."/>
            <person name="Thang M."/>
            <person name="Chan C."/>
        </authorList>
    </citation>
    <scope>NUCLEOTIDE SEQUENCE [LARGE SCALE GENOMIC DNA]</scope>
</reference>
<sequence>MRGRDLAYIYTPEKDYDIMMVNMDSDPIVPGRPEFELMISSDVVPASMVDIGASIAVAGRGWLDRVEAELAKYGLEPIKMEAHQKFKGLGGVRRESKQKWIIPVSIGRKHVLQEYFEIPGDMVSLTSRKDLAEWKTVLYMREGGQWADFQELGVHGKELAKLPGGHAGLDLFDYDLEAYETEPLFERFCVGETQLEPGAFLVAETLQEFEPGFQVKEHAGSWVAEALTNGSKGRSKKGALKRIDKLMKEHSVIFDVLRDSQETSELFAKEARFTRVASEGGHANATPSDLSVGVNFDDPQTQSDFLFLIKTIEAWMVSVAFPRAPFSNTQEFQRAQGMGDRVDDLIEEFRPLAEGGRIGIGESPLTSRARNEEPIMDLLLWQGERPPVCEMVTLHQCMATRMLVPNGSCFSWWLDRTCDKSHERADTVGRGTLLSRASACPGDLGNTLVSAGARELARRTDLKKLGIGDGVTKVPDQETMRTVAKELKLRKDLIDVRVLRQSEAVPLPRGAVRRIYAMFTDKGVLADFSDAYADDPNFTTAELSTRYPTDTVVAIYAKEPKSYGVSQNVLDAVDKLDCVVCKELGRPNTMRSANLKLSTEFNESVFLDETEAMEGDQRQLAAQSAVLFEEGPRRAEQIRAAANRACFELDCDDAVRRATLVFYWREVKHAKSKRLQGEHGWRGPAIVLAAEGRARLRFSYRGEPVLMTPEQVRHAPRGAAEMVENEDLVRQLSQWRGGRALQMFFVDERGPGPDGSGGRRTMRRKKDDGDLDNESATGDAPVRGYPQAGEAD</sequence>
<name>A0ABN9SHT8_9DINO</name>
<dbReference type="EMBL" id="CAUYUJ010011159">
    <property type="protein sequence ID" value="CAK0831252.1"/>
    <property type="molecule type" value="Genomic_DNA"/>
</dbReference>
<accession>A0ABN9SHT8</accession>
<evidence type="ECO:0000313" key="3">
    <source>
        <dbReference type="Proteomes" id="UP001189429"/>
    </source>
</evidence>
<evidence type="ECO:0000313" key="2">
    <source>
        <dbReference type="EMBL" id="CAK0831252.1"/>
    </source>
</evidence>
<protein>
    <submittedName>
        <fullName evidence="2">Uncharacterized protein</fullName>
    </submittedName>
</protein>
<gene>
    <name evidence="2" type="ORF">PCOR1329_LOCUS29612</name>
</gene>
<feature type="region of interest" description="Disordered" evidence="1">
    <location>
        <begin position="746"/>
        <end position="792"/>
    </location>
</feature>
<proteinExistence type="predicted"/>
<comment type="caution">
    <text evidence="2">The sequence shown here is derived from an EMBL/GenBank/DDBJ whole genome shotgun (WGS) entry which is preliminary data.</text>
</comment>
<dbReference type="Proteomes" id="UP001189429">
    <property type="component" value="Unassembled WGS sequence"/>
</dbReference>